<reference evidence="1 2" key="1">
    <citation type="submission" date="2010-06" db="EMBL/GenBank/DDBJ databases">
        <authorList>
            <person name="Muzny D."/>
            <person name="Qin X."/>
            <person name="Buhay C."/>
            <person name="Dugan-Rocha S."/>
            <person name="Ding Y."/>
            <person name="Chen G."/>
            <person name="Hawes A."/>
            <person name="Holder M."/>
            <person name="Jhangiani S."/>
            <person name="Johnson A."/>
            <person name="Khan Z."/>
            <person name="Li Z."/>
            <person name="Liu W."/>
            <person name="Liu X."/>
            <person name="Perez L."/>
            <person name="Shen H."/>
            <person name="Wang Q."/>
            <person name="Watt J."/>
            <person name="Xi L."/>
            <person name="Xin Y."/>
            <person name="Zhou J."/>
            <person name="Deng J."/>
            <person name="Jiang H."/>
            <person name="Liu Y."/>
            <person name="Qu J."/>
            <person name="Song X.-Z."/>
            <person name="Zhang L."/>
            <person name="Villasana D."/>
            <person name="Johnson A."/>
            <person name="Liu J."/>
            <person name="Liyanage D."/>
            <person name="Lorensuhewa L."/>
            <person name="Robinson T."/>
            <person name="Song A."/>
            <person name="Song B.-B."/>
            <person name="Dinh H."/>
            <person name="Thornton R."/>
            <person name="Coyle M."/>
            <person name="Francisco L."/>
            <person name="Jackson L."/>
            <person name="Javaid M."/>
            <person name="Korchina V."/>
            <person name="Kovar C."/>
            <person name="Mata R."/>
            <person name="Mathew T."/>
            <person name="Ngo R."/>
            <person name="Nguyen L."/>
            <person name="Nguyen N."/>
            <person name="Okwuonu G."/>
            <person name="Ongeri F."/>
            <person name="Pham C."/>
            <person name="Simmons D."/>
            <person name="Wilczek-Boney K."/>
            <person name="Hale W."/>
            <person name="Jakkamsetti A."/>
            <person name="Pham P."/>
            <person name="Ruth R."/>
            <person name="San Lucas F."/>
            <person name="Warren J."/>
            <person name="Zhang J."/>
            <person name="Zhao Z."/>
            <person name="Zhou C."/>
            <person name="Zhu D."/>
            <person name="Lee S."/>
            <person name="Bess C."/>
            <person name="Blankenburg K."/>
            <person name="Forbes L."/>
            <person name="Fu Q."/>
            <person name="Gubbala S."/>
            <person name="Hirani K."/>
            <person name="Jayaseelan J.C."/>
            <person name="Lara F."/>
            <person name="Munidasa M."/>
            <person name="Palculict T."/>
            <person name="Patil S."/>
            <person name="Pu L.-L."/>
            <person name="Saada N."/>
            <person name="Tang L."/>
            <person name="Weissenberger G."/>
            <person name="Zhu Y."/>
            <person name="Hemphill L."/>
            <person name="Shang Y."/>
            <person name="Youmans B."/>
            <person name="Ayvaz T."/>
            <person name="Ross M."/>
            <person name="Santibanez J."/>
            <person name="Aqrawi P."/>
            <person name="Gross S."/>
            <person name="Joshi V."/>
            <person name="Fowler G."/>
            <person name="Nazareth L."/>
            <person name="Reid J."/>
            <person name="Worley K."/>
            <person name="Petrosino J."/>
            <person name="Highlander S."/>
            <person name="Gibbs R."/>
        </authorList>
    </citation>
    <scope>NUCLEOTIDE SEQUENCE [LARGE SCALE GENOMIC DNA]</scope>
    <source>
        <strain evidence="1 2">JV-V03</strain>
    </source>
</reference>
<sequence>MVKPEFKITKNQIYEIFDNCYPKIKEATDQVGFQTKHLEDGRDAIQLTIVCKKDKNRNLGEIDIQDGDIFYLKF</sequence>
<gene>
    <name evidence="1" type="ORF">HMPREF0514_10310</name>
</gene>
<protein>
    <submittedName>
        <fullName evidence="1">Uncharacterized protein</fullName>
    </submittedName>
</protein>
<evidence type="ECO:0000313" key="2">
    <source>
        <dbReference type="Proteomes" id="UP000003672"/>
    </source>
</evidence>
<accession>A0AA87A483</accession>
<dbReference type="RefSeq" id="WP_003648523.1">
    <property type="nucleotide sequence ID" value="NZ_CP040500.1"/>
</dbReference>
<comment type="caution">
    <text evidence="1">The sequence shown here is derived from an EMBL/GenBank/DDBJ whole genome shotgun (WGS) entry which is preliminary data.</text>
</comment>
<proteinExistence type="predicted"/>
<dbReference type="EMBL" id="ACGO02000001">
    <property type="protein sequence ID" value="EFJ69866.1"/>
    <property type="molecule type" value="Genomic_DNA"/>
</dbReference>
<dbReference type="AlphaFoldDB" id="A0AA87A483"/>
<name>A0AA87A483_9LACO</name>
<organism evidence="1 2">
    <name type="scientific">Lactobacillus paragasseri JV-V03</name>
    <dbReference type="NCBI Taxonomy" id="525326"/>
    <lineage>
        <taxon>Bacteria</taxon>
        <taxon>Bacillati</taxon>
        <taxon>Bacillota</taxon>
        <taxon>Bacilli</taxon>
        <taxon>Lactobacillales</taxon>
        <taxon>Lactobacillaceae</taxon>
        <taxon>Lactobacillus</taxon>
    </lineage>
</organism>
<dbReference type="Proteomes" id="UP000003672">
    <property type="component" value="Unassembled WGS sequence"/>
</dbReference>
<evidence type="ECO:0000313" key="1">
    <source>
        <dbReference type="EMBL" id="EFJ69866.1"/>
    </source>
</evidence>